<protein>
    <submittedName>
        <fullName evidence="2">Uncharacterized protein</fullName>
    </submittedName>
</protein>
<name>A0A0K2VTX5_MESPL</name>
<evidence type="ECO:0000313" key="3">
    <source>
        <dbReference type="Proteomes" id="UP000182888"/>
    </source>
</evidence>
<reference evidence="3" key="1">
    <citation type="submission" date="2014-08" db="EMBL/GenBank/DDBJ databases">
        <authorList>
            <person name="Edwards T."/>
        </authorList>
    </citation>
    <scope>NUCLEOTIDE SEQUENCE [LARGE SCALE GENOMIC DNA]</scope>
</reference>
<dbReference type="EMBL" id="CCND01000010">
    <property type="protein sequence ID" value="CDX53863.1"/>
    <property type="molecule type" value="Genomic_DNA"/>
</dbReference>
<evidence type="ECO:0000313" key="2">
    <source>
        <dbReference type="EMBL" id="CDX53863.1"/>
    </source>
</evidence>
<evidence type="ECO:0000256" key="1">
    <source>
        <dbReference type="SAM" id="MobiDB-lite"/>
    </source>
</evidence>
<dbReference type="AlphaFoldDB" id="A0A0K2VTX5"/>
<sequence>MSAPDPIPLQSEPTPEGEQMLVPGVRPTTTRDRLELLMDAPLRPRAAQKPLNIGLFDEAKRNQLDLF</sequence>
<organism evidence="2 3">
    <name type="scientific">Mesorhizobium plurifarium</name>
    <dbReference type="NCBI Taxonomy" id="69974"/>
    <lineage>
        <taxon>Bacteria</taxon>
        <taxon>Pseudomonadati</taxon>
        <taxon>Pseudomonadota</taxon>
        <taxon>Alphaproteobacteria</taxon>
        <taxon>Hyphomicrobiales</taxon>
        <taxon>Phyllobacteriaceae</taxon>
        <taxon>Mesorhizobium</taxon>
    </lineage>
</organism>
<gene>
    <name evidence="2" type="ORF">MPL1032_180207</name>
</gene>
<dbReference type="Proteomes" id="UP000182888">
    <property type="component" value="Unassembled WGS sequence"/>
</dbReference>
<feature type="region of interest" description="Disordered" evidence="1">
    <location>
        <begin position="1"/>
        <end position="23"/>
    </location>
</feature>
<accession>A0A0K2VTX5</accession>
<proteinExistence type="predicted"/>